<dbReference type="Proteomes" id="UP000287394">
    <property type="component" value="Chromosome"/>
</dbReference>
<proteinExistence type="inferred from homology"/>
<dbReference type="FunCoup" id="A0A402CU63">
    <property type="interactions" value="180"/>
</dbReference>
<dbReference type="SUPFAM" id="SSF51735">
    <property type="entry name" value="NAD(P)-binding Rossmann-fold domains"/>
    <property type="match status" value="1"/>
</dbReference>
<reference evidence="5 6" key="1">
    <citation type="journal article" date="2019" name="Int. J. Syst. Evol. Microbiol.">
        <title>Capsulimonas corticalis gen. nov., sp. nov., an aerobic capsulated bacterium, of a novel bacterial order, Capsulimonadales ord. nov., of the class Armatimonadia of the phylum Armatimonadetes.</title>
        <authorList>
            <person name="Li J."/>
            <person name="Kudo C."/>
            <person name="Tonouchi A."/>
        </authorList>
    </citation>
    <scope>NUCLEOTIDE SEQUENCE [LARGE SCALE GENOMIC DNA]</scope>
    <source>
        <strain evidence="5 6">AX-7</strain>
    </source>
</reference>
<dbReference type="AlphaFoldDB" id="A0A402CU63"/>
<evidence type="ECO:0000259" key="4">
    <source>
        <dbReference type="SMART" id="SM00822"/>
    </source>
</evidence>
<sequence length="285" mass="30434">MSKVYIITGTSTGFGRALAEAALEHGDKVVVTARKPEAVAELVQKYPDTALAVRLDVTNDADRQAVVSAALEKFGRIDVLVNNAGRGSLGAAEEFSLEQLRDQMEVNFFGAAEMVRAVLPAMRRQRGGNILNLTSIGGQVGYQGFAAYCASKFALEGYSESLRNEVSPLGIHVTIVEPGAFRTDFAGDSNMRAATEIDDYKPVIEPIRQYLYGNAGQQPGDPRKAAAAMIQAVESSDPPLRLILGADAYGLLAQKRAASDQELDAWRKIGEDTAIDGAEVRAVGG</sequence>
<evidence type="ECO:0000313" key="5">
    <source>
        <dbReference type="EMBL" id="BDI28854.1"/>
    </source>
</evidence>
<dbReference type="PANTHER" id="PTHR43976">
    <property type="entry name" value="SHORT CHAIN DEHYDROGENASE"/>
    <property type="match status" value="1"/>
</dbReference>
<organism evidence="5 6">
    <name type="scientific">Capsulimonas corticalis</name>
    <dbReference type="NCBI Taxonomy" id="2219043"/>
    <lineage>
        <taxon>Bacteria</taxon>
        <taxon>Bacillati</taxon>
        <taxon>Armatimonadota</taxon>
        <taxon>Armatimonadia</taxon>
        <taxon>Capsulimonadales</taxon>
        <taxon>Capsulimonadaceae</taxon>
        <taxon>Capsulimonas</taxon>
    </lineage>
</organism>
<dbReference type="InterPro" id="IPR020904">
    <property type="entry name" value="Sc_DH/Rdtase_CS"/>
</dbReference>
<dbReference type="OrthoDB" id="9775296at2"/>
<dbReference type="EMBL" id="AP025739">
    <property type="protein sequence ID" value="BDI28854.1"/>
    <property type="molecule type" value="Genomic_DNA"/>
</dbReference>
<dbReference type="PROSITE" id="PS00061">
    <property type="entry name" value="ADH_SHORT"/>
    <property type="match status" value="1"/>
</dbReference>
<keyword evidence="6" id="KW-1185">Reference proteome</keyword>
<comment type="similarity">
    <text evidence="1 3">Belongs to the short-chain dehydrogenases/reductases (SDR) family.</text>
</comment>
<evidence type="ECO:0000313" key="6">
    <source>
        <dbReference type="Proteomes" id="UP000287394"/>
    </source>
</evidence>
<dbReference type="PRINTS" id="PR00080">
    <property type="entry name" value="SDRFAMILY"/>
</dbReference>
<dbReference type="NCBIfam" id="NF004824">
    <property type="entry name" value="PRK06180.1"/>
    <property type="match status" value="1"/>
</dbReference>
<dbReference type="PRINTS" id="PR00081">
    <property type="entry name" value="GDHRDH"/>
</dbReference>
<dbReference type="SMART" id="SM00822">
    <property type="entry name" value="PKS_KR"/>
    <property type="match status" value="1"/>
</dbReference>
<evidence type="ECO:0000256" key="1">
    <source>
        <dbReference type="ARBA" id="ARBA00006484"/>
    </source>
</evidence>
<dbReference type="RefSeq" id="WP_119320911.1">
    <property type="nucleotide sequence ID" value="NZ_AP025739.1"/>
</dbReference>
<dbReference type="Gene3D" id="3.40.50.720">
    <property type="entry name" value="NAD(P)-binding Rossmann-like Domain"/>
    <property type="match status" value="1"/>
</dbReference>
<evidence type="ECO:0000256" key="2">
    <source>
        <dbReference type="ARBA" id="ARBA00023002"/>
    </source>
</evidence>
<dbReference type="GO" id="GO:0016491">
    <property type="term" value="F:oxidoreductase activity"/>
    <property type="evidence" value="ECO:0007669"/>
    <property type="project" value="UniProtKB-KW"/>
</dbReference>
<name>A0A402CU63_9BACT</name>
<dbReference type="InterPro" id="IPR002347">
    <property type="entry name" value="SDR_fam"/>
</dbReference>
<dbReference type="InterPro" id="IPR057326">
    <property type="entry name" value="KR_dom"/>
</dbReference>
<protein>
    <submittedName>
        <fullName evidence="5">Short-chain dehydrogenase/reductase</fullName>
    </submittedName>
</protein>
<accession>A0A402CU63</accession>
<dbReference type="Pfam" id="PF00106">
    <property type="entry name" value="adh_short"/>
    <property type="match status" value="1"/>
</dbReference>
<dbReference type="InterPro" id="IPR036291">
    <property type="entry name" value="NAD(P)-bd_dom_sf"/>
</dbReference>
<dbReference type="InterPro" id="IPR051911">
    <property type="entry name" value="SDR_oxidoreductase"/>
</dbReference>
<evidence type="ECO:0000256" key="3">
    <source>
        <dbReference type="RuleBase" id="RU000363"/>
    </source>
</evidence>
<dbReference type="CDD" id="cd05374">
    <property type="entry name" value="17beta-HSD-like_SDR_c"/>
    <property type="match status" value="1"/>
</dbReference>
<feature type="domain" description="Ketoreductase" evidence="4">
    <location>
        <begin position="3"/>
        <end position="184"/>
    </location>
</feature>
<dbReference type="PANTHER" id="PTHR43976:SF16">
    <property type="entry name" value="SHORT-CHAIN DEHYDROGENASE_REDUCTASE FAMILY PROTEIN"/>
    <property type="match status" value="1"/>
</dbReference>
<gene>
    <name evidence="5" type="ORF">CCAX7_009050</name>
</gene>
<keyword evidence="2" id="KW-0560">Oxidoreductase</keyword>
<dbReference type="KEGG" id="ccot:CCAX7_009050"/>
<dbReference type="NCBIfam" id="NF006114">
    <property type="entry name" value="PRK08263.1"/>
    <property type="match status" value="1"/>
</dbReference>